<reference evidence="1 2" key="1">
    <citation type="journal article" date="2018" name="Nat. Ecol. Evol.">
        <title>Pezizomycetes genomes reveal the molecular basis of ectomycorrhizal truffle lifestyle.</title>
        <authorList>
            <person name="Murat C."/>
            <person name="Payen T."/>
            <person name="Noel B."/>
            <person name="Kuo A."/>
            <person name="Morin E."/>
            <person name="Chen J."/>
            <person name="Kohler A."/>
            <person name="Krizsan K."/>
            <person name="Balestrini R."/>
            <person name="Da Silva C."/>
            <person name="Montanini B."/>
            <person name="Hainaut M."/>
            <person name="Levati E."/>
            <person name="Barry K.W."/>
            <person name="Belfiori B."/>
            <person name="Cichocki N."/>
            <person name="Clum A."/>
            <person name="Dockter R.B."/>
            <person name="Fauchery L."/>
            <person name="Guy J."/>
            <person name="Iotti M."/>
            <person name="Le Tacon F."/>
            <person name="Lindquist E.A."/>
            <person name="Lipzen A."/>
            <person name="Malagnac F."/>
            <person name="Mello A."/>
            <person name="Molinier V."/>
            <person name="Miyauchi S."/>
            <person name="Poulain J."/>
            <person name="Riccioni C."/>
            <person name="Rubini A."/>
            <person name="Sitrit Y."/>
            <person name="Splivallo R."/>
            <person name="Traeger S."/>
            <person name="Wang M."/>
            <person name="Zifcakova L."/>
            <person name="Wipf D."/>
            <person name="Zambonelli A."/>
            <person name="Paolocci F."/>
            <person name="Nowrousian M."/>
            <person name="Ottonello S."/>
            <person name="Baldrian P."/>
            <person name="Spatafora J.W."/>
            <person name="Henrissat B."/>
            <person name="Nagy L.G."/>
            <person name="Aury J.M."/>
            <person name="Wincker P."/>
            <person name="Grigoriev I.V."/>
            <person name="Bonfante P."/>
            <person name="Martin F.M."/>
        </authorList>
    </citation>
    <scope>NUCLEOTIDE SEQUENCE [LARGE SCALE GENOMIC DNA]</scope>
    <source>
        <strain evidence="1 2">RN42</strain>
    </source>
</reference>
<protein>
    <submittedName>
        <fullName evidence="1">Uncharacterized protein</fullName>
    </submittedName>
</protein>
<dbReference type="EMBL" id="ML119813">
    <property type="protein sequence ID" value="RPA73721.1"/>
    <property type="molecule type" value="Genomic_DNA"/>
</dbReference>
<proteinExistence type="predicted"/>
<sequence>MFQRVKVNVNKAPVNFTIQAFQQHHRLQGHSKTSARHEMPPSKELERRIARLRARQSAYTVRQKGILLRYKSTFEHVATTNPDTRDEIQKSLDFGRKYADKVLAIFPELEAENLDSEETRMTALEGDLEEDRFSLASFEAHQDEFITMDYDPEINDTITTSELISIERKQLELGYNYKRILTLSENLLERSFVVADQVPTIDPQRLRLPAQEDMPTLEEMIGIESFVAGMVGQLFVERVNVENIAEEEQNVLNLEFTLQLCVRFYDVGVLVLEEQLERKRSEDLRLIPYSGYRAYVEKLLVEWNQHSKDWAPDMERLARLRM</sequence>
<keyword evidence="2" id="KW-1185">Reference proteome</keyword>
<gene>
    <name evidence="1" type="ORF">BJ508DRAFT_313590</name>
</gene>
<evidence type="ECO:0000313" key="2">
    <source>
        <dbReference type="Proteomes" id="UP000275078"/>
    </source>
</evidence>
<accession>A0A3N4HNS5</accession>
<dbReference type="AlphaFoldDB" id="A0A3N4HNS5"/>
<evidence type="ECO:0000313" key="1">
    <source>
        <dbReference type="EMBL" id="RPA73721.1"/>
    </source>
</evidence>
<organism evidence="1 2">
    <name type="scientific">Ascobolus immersus RN42</name>
    <dbReference type="NCBI Taxonomy" id="1160509"/>
    <lineage>
        <taxon>Eukaryota</taxon>
        <taxon>Fungi</taxon>
        <taxon>Dikarya</taxon>
        <taxon>Ascomycota</taxon>
        <taxon>Pezizomycotina</taxon>
        <taxon>Pezizomycetes</taxon>
        <taxon>Pezizales</taxon>
        <taxon>Ascobolaceae</taxon>
        <taxon>Ascobolus</taxon>
    </lineage>
</organism>
<dbReference type="Proteomes" id="UP000275078">
    <property type="component" value="Unassembled WGS sequence"/>
</dbReference>
<name>A0A3N4HNS5_ASCIM</name>